<dbReference type="PROSITE" id="PS50995">
    <property type="entry name" value="HTH_MARR_2"/>
    <property type="match status" value="1"/>
</dbReference>
<accession>A0ABU2HTW6</accession>
<dbReference type="EMBL" id="JAVQLW010000001">
    <property type="protein sequence ID" value="MDS9468478.1"/>
    <property type="molecule type" value="Genomic_DNA"/>
</dbReference>
<dbReference type="InterPro" id="IPR000835">
    <property type="entry name" value="HTH_MarR-typ"/>
</dbReference>
<protein>
    <submittedName>
        <fullName evidence="5">MarR family transcriptional regulator</fullName>
    </submittedName>
</protein>
<evidence type="ECO:0000313" key="6">
    <source>
        <dbReference type="Proteomes" id="UP001269144"/>
    </source>
</evidence>
<dbReference type="PANTHER" id="PTHR33164">
    <property type="entry name" value="TRANSCRIPTIONAL REGULATOR, MARR FAMILY"/>
    <property type="match status" value="1"/>
</dbReference>
<keyword evidence="1" id="KW-0805">Transcription regulation</keyword>
<name>A0ABU2HTW6_9RHOB</name>
<dbReference type="SMART" id="SM00347">
    <property type="entry name" value="HTH_MARR"/>
    <property type="match status" value="1"/>
</dbReference>
<dbReference type="InterPro" id="IPR036390">
    <property type="entry name" value="WH_DNA-bd_sf"/>
</dbReference>
<evidence type="ECO:0000256" key="3">
    <source>
        <dbReference type="ARBA" id="ARBA00023163"/>
    </source>
</evidence>
<dbReference type="InterPro" id="IPR036388">
    <property type="entry name" value="WH-like_DNA-bd_sf"/>
</dbReference>
<evidence type="ECO:0000256" key="1">
    <source>
        <dbReference type="ARBA" id="ARBA00023015"/>
    </source>
</evidence>
<dbReference type="Pfam" id="PF12802">
    <property type="entry name" value="MarR_2"/>
    <property type="match status" value="1"/>
</dbReference>
<dbReference type="Proteomes" id="UP001269144">
    <property type="component" value="Unassembled WGS sequence"/>
</dbReference>
<keyword evidence="3" id="KW-0804">Transcription</keyword>
<comment type="caution">
    <text evidence="5">The sequence shown here is derived from an EMBL/GenBank/DDBJ whole genome shotgun (WGS) entry which is preliminary data.</text>
</comment>
<reference evidence="6" key="1">
    <citation type="submission" date="2023-07" db="EMBL/GenBank/DDBJ databases">
        <title>Paracoccus sp. MBLB3053 whole genome sequence.</title>
        <authorList>
            <person name="Hwang C.Y."/>
            <person name="Cho E.-S."/>
            <person name="Seo M.-J."/>
        </authorList>
    </citation>
    <scope>NUCLEOTIDE SEQUENCE [LARGE SCALE GENOMIC DNA]</scope>
    <source>
        <strain evidence="6">MBLB3053</strain>
    </source>
</reference>
<keyword evidence="6" id="KW-1185">Reference proteome</keyword>
<dbReference type="PRINTS" id="PR00598">
    <property type="entry name" value="HTHMARR"/>
</dbReference>
<dbReference type="SUPFAM" id="SSF46785">
    <property type="entry name" value="Winged helix' DNA-binding domain"/>
    <property type="match status" value="1"/>
</dbReference>
<evidence type="ECO:0000259" key="4">
    <source>
        <dbReference type="PROSITE" id="PS50995"/>
    </source>
</evidence>
<evidence type="ECO:0000256" key="2">
    <source>
        <dbReference type="ARBA" id="ARBA00023125"/>
    </source>
</evidence>
<dbReference type="InterPro" id="IPR039422">
    <property type="entry name" value="MarR/SlyA-like"/>
</dbReference>
<evidence type="ECO:0000313" key="5">
    <source>
        <dbReference type="EMBL" id="MDS9468478.1"/>
    </source>
</evidence>
<sequence length="138" mass="15395">MSTQARDDSLVHVLMELNRQLVRQLSGDGLPVEQWRVLSLLHANPDGMTMRALGEGLSIAAPSMTKLIDRMVNEALVYRVPNPSDRRNVVILASDKGKALRDEADGRMGKYEERLSSEFQPDDIAKLQAMLGRLLVKP</sequence>
<keyword evidence="2" id="KW-0238">DNA-binding</keyword>
<dbReference type="PANTHER" id="PTHR33164:SF64">
    <property type="entry name" value="TRANSCRIPTIONAL REGULATOR SLYA"/>
    <property type="match status" value="1"/>
</dbReference>
<proteinExistence type="predicted"/>
<feature type="domain" description="HTH marR-type" evidence="4">
    <location>
        <begin position="7"/>
        <end position="136"/>
    </location>
</feature>
<gene>
    <name evidence="5" type="ORF">RGQ15_12965</name>
</gene>
<organism evidence="5 6">
    <name type="scientific">Paracoccus aurantius</name>
    <dbReference type="NCBI Taxonomy" id="3073814"/>
    <lineage>
        <taxon>Bacteria</taxon>
        <taxon>Pseudomonadati</taxon>
        <taxon>Pseudomonadota</taxon>
        <taxon>Alphaproteobacteria</taxon>
        <taxon>Rhodobacterales</taxon>
        <taxon>Paracoccaceae</taxon>
        <taxon>Paracoccus</taxon>
    </lineage>
</organism>
<dbReference type="RefSeq" id="WP_311160694.1">
    <property type="nucleotide sequence ID" value="NZ_JAVQLW010000001.1"/>
</dbReference>
<dbReference type="Gene3D" id="1.10.10.10">
    <property type="entry name" value="Winged helix-like DNA-binding domain superfamily/Winged helix DNA-binding domain"/>
    <property type="match status" value="1"/>
</dbReference>